<dbReference type="Pfam" id="PF00102">
    <property type="entry name" value="Y_phosphatase"/>
    <property type="match status" value="1"/>
</dbReference>
<name>A0A8R1I7K9_CAEJA</name>
<dbReference type="PROSITE" id="PS50056">
    <property type="entry name" value="TYR_PHOSPHATASE_2"/>
    <property type="match status" value="1"/>
</dbReference>
<feature type="compositionally biased region" description="Basic and acidic residues" evidence="1">
    <location>
        <begin position="91"/>
        <end position="107"/>
    </location>
</feature>
<proteinExistence type="predicted"/>
<dbReference type="Gene3D" id="3.90.190.10">
    <property type="entry name" value="Protein tyrosine phosphatase superfamily"/>
    <property type="match status" value="1"/>
</dbReference>
<evidence type="ECO:0000259" key="2">
    <source>
        <dbReference type="PROSITE" id="PS50055"/>
    </source>
</evidence>
<dbReference type="PANTHER" id="PTHR23219:SF8">
    <property type="entry name" value="TYROSINE-PROTEIN PHOSPHATASE DOMAIN-CONTAINING PROTEIN"/>
    <property type="match status" value="1"/>
</dbReference>
<dbReference type="SUPFAM" id="SSF52799">
    <property type="entry name" value="(Phosphotyrosine protein) phosphatases II"/>
    <property type="match status" value="1"/>
</dbReference>
<dbReference type="AlphaFoldDB" id="A0A8R1I7K9"/>
<dbReference type="InterPro" id="IPR029021">
    <property type="entry name" value="Prot-tyrosine_phosphatase-like"/>
</dbReference>
<organism evidence="4 5">
    <name type="scientific">Caenorhabditis japonica</name>
    <dbReference type="NCBI Taxonomy" id="281687"/>
    <lineage>
        <taxon>Eukaryota</taxon>
        <taxon>Metazoa</taxon>
        <taxon>Ecdysozoa</taxon>
        <taxon>Nematoda</taxon>
        <taxon>Chromadorea</taxon>
        <taxon>Rhabditida</taxon>
        <taxon>Rhabditina</taxon>
        <taxon>Rhabditomorpha</taxon>
        <taxon>Rhabditoidea</taxon>
        <taxon>Rhabditidae</taxon>
        <taxon>Peloderinae</taxon>
        <taxon>Caenorhabditis</taxon>
    </lineage>
</organism>
<dbReference type="SMART" id="SM00404">
    <property type="entry name" value="PTPc_motif"/>
    <property type="match status" value="1"/>
</dbReference>
<dbReference type="Proteomes" id="UP000005237">
    <property type="component" value="Unassembled WGS sequence"/>
</dbReference>
<dbReference type="SMART" id="SM00194">
    <property type="entry name" value="PTPc"/>
    <property type="match status" value="1"/>
</dbReference>
<feature type="compositionally biased region" description="Basic residues" evidence="1">
    <location>
        <begin position="66"/>
        <end position="80"/>
    </location>
</feature>
<keyword evidence="5" id="KW-1185">Reference proteome</keyword>
<feature type="domain" description="Tyrosine-protein phosphatase" evidence="2">
    <location>
        <begin position="205"/>
        <end position="452"/>
    </location>
</feature>
<evidence type="ECO:0000313" key="5">
    <source>
        <dbReference type="Proteomes" id="UP000005237"/>
    </source>
</evidence>
<accession>A0A8R1I7K9</accession>
<dbReference type="EnsemblMetazoa" id="CJA17672.1">
    <property type="protein sequence ID" value="CJA17672.1"/>
    <property type="gene ID" value="WBGene00136876"/>
</dbReference>
<sequence>MLLFKKNKGSKTKNTKRPRGKNSKTSREQANEGGGSAAGKKRTSGADRRSPELRSPEPSTAATSQRAKKEKTKKTRKSRKHPADAPLTDKPSSEKVTDHHDEPKNPSKETASAPHLSREALTTKTTLPTLSPGTPDAGTTSTATTTTTTNLTTMTTLTTTTTVPPATTMTTLGATITIGDGTDGPAWLGESIANGWMDKADYPKAKQEFDRLQEIVVNVQNDCKKWVANKKLNQSEDYPVLDATLVKSEQFVNMSRIEVPLARNVHIGQIPVTGSEEAFWKAVFDVRAVNIHLLIGEEDNVEFFPAKSGDFMHYGVMFVNNRKVVSVTDDVIRFAIEVLPDGCSNSIICNLTLIKNWNSESVHAKYSSVVKETIELTNFLTASQPDETALIMSKHGAGRAGYFVALSVAVTKMDQKLEPDLFEIVKAIRNQRPRAVESLTQYASLYISMFYYIKRKSSKKIDGDKKAVADPNDPICKKAMQLTATFTNGLIDEANAGRSVMSQLPKPCL</sequence>
<evidence type="ECO:0000259" key="3">
    <source>
        <dbReference type="PROSITE" id="PS50056"/>
    </source>
</evidence>
<reference evidence="5" key="1">
    <citation type="submission" date="2010-08" db="EMBL/GenBank/DDBJ databases">
        <authorList>
            <consortium name="Caenorhabditis japonica Sequencing Consortium"/>
            <person name="Wilson R.K."/>
        </authorList>
    </citation>
    <scope>NUCLEOTIDE SEQUENCE [LARGE SCALE GENOMIC DNA]</scope>
    <source>
        <strain evidence="5">DF5081</strain>
    </source>
</reference>
<reference evidence="4" key="2">
    <citation type="submission" date="2022-06" db="UniProtKB">
        <authorList>
            <consortium name="EnsemblMetazoa"/>
        </authorList>
    </citation>
    <scope>IDENTIFICATION</scope>
    <source>
        <strain evidence="4">DF5081</strain>
    </source>
</reference>
<feature type="domain" description="Tyrosine specific protein phosphatases" evidence="3">
    <location>
        <begin position="364"/>
        <end position="443"/>
    </location>
</feature>
<feature type="compositionally biased region" description="Basic and acidic residues" evidence="1">
    <location>
        <begin position="44"/>
        <end position="55"/>
    </location>
</feature>
<feature type="compositionally biased region" description="Basic residues" evidence="1">
    <location>
        <begin position="1"/>
        <end position="24"/>
    </location>
</feature>
<evidence type="ECO:0000313" key="4">
    <source>
        <dbReference type="EnsemblMetazoa" id="CJA17672.1"/>
    </source>
</evidence>
<dbReference type="InterPro" id="IPR003595">
    <property type="entry name" value="Tyr_Pase_cat"/>
</dbReference>
<feature type="compositionally biased region" description="Low complexity" evidence="1">
    <location>
        <begin position="122"/>
        <end position="167"/>
    </location>
</feature>
<dbReference type="InterPro" id="IPR000387">
    <property type="entry name" value="Tyr_Pase_dom"/>
</dbReference>
<feature type="region of interest" description="Disordered" evidence="1">
    <location>
        <begin position="1"/>
        <end position="167"/>
    </location>
</feature>
<dbReference type="GO" id="GO:0004725">
    <property type="term" value="F:protein tyrosine phosphatase activity"/>
    <property type="evidence" value="ECO:0007669"/>
    <property type="project" value="InterPro"/>
</dbReference>
<protein>
    <recommendedName>
        <fullName evidence="6">Tyrosine-protein phosphatase domain-containing protein</fullName>
    </recommendedName>
</protein>
<dbReference type="PROSITE" id="PS50055">
    <property type="entry name" value="TYR_PHOSPHATASE_PTP"/>
    <property type="match status" value="1"/>
</dbReference>
<dbReference type="InterPro" id="IPR000242">
    <property type="entry name" value="PTP_cat"/>
</dbReference>
<evidence type="ECO:0008006" key="6">
    <source>
        <dbReference type="Google" id="ProtNLM"/>
    </source>
</evidence>
<dbReference type="CDD" id="cd00047">
    <property type="entry name" value="PTPc"/>
    <property type="match status" value="1"/>
</dbReference>
<dbReference type="OMA" id="DNAMINS"/>
<dbReference type="PANTHER" id="PTHR23219">
    <property type="entry name" value="TYROSINE-PROTEIN PHOSPHATASE C15H7.3-RELATED"/>
    <property type="match status" value="1"/>
</dbReference>
<evidence type="ECO:0000256" key="1">
    <source>
        <dbReference type="SAM" id="MobiDB-lite"/>
    </source>
</evidence>